<dbReference type="EMBL" id="JALLPJ020000816">
    <property type="protein sequence ID" value="KAL3782221.1"/>
    <property type="molecule type" value="Genomic_DNA"/>
</dbReference>
<feature type="compositionally biased region" description="Basic and acidic residues" evidence="1">
    <location>
        <begin position="100"/>
        <end position="111"/>
    </location>
</feature>
<dbReference type="Proteomes" id="UP001530400">
    <property type="component" value="Unassembled WGS sequence"/>
</dbReference>
<name>A0ABD3P482_9STRA</name>
<evidence type="ECO:0000256" key="1">
    <source>
        <dbReference type="SAM" id="MobiDB-lite"/>
    </source>
</evidence>
<proteinExistence type="predicted"/>
<protein>
    <recommendedName>
        <fullName evidence="4">PhoD-like phosphatase metallophosphatase domain-containing protein</fullName>
    </recommendedName>
</protein>
<feature type="compositionally biased region" description="Polar residues" evidence="1">
    <location>
        <begin position="113"/>
        <end position="125"/>
    </location>
</feature>
<sequence length="404" mass="45644">MLSLDTSRVSSLNLKGVIKIAAAFVLFELTSLTSACVFSYSESNEGLLAIARKALNEDRAANNIVADAVIATAAATQDQSNLRTGAAADTSNNNTPQEPATKDGTKSKENSEANEPSYSPTNEPSCFSEAEAECPIETEGHSPAIDTLQSNEFHEQRCELLKQHMSGHWVHYFSSCDNISNTVIQKDPSVEQIAFPMTDEMSNDASIRLMHFSEEMNWLQGKKTDFDGCRMQSTSDKGRGISYLSSIGNQCDGCNMLEFQPTFSYWSSANDEGKYNFMKNSPSVRLARCFAVKNQTVCFVGDSVDYQLYYGFKNNLHRAETLHKKKCGSSFLNISSTEYPAQYSTNNGTMEDRKYRKRMEDGFWVLMNEVKETTVLFYDTHDEFRFRYLQHYWYAPWTYEDMNS</sequence>
<feature type="compositionally biased region" description="Polar residues" evidence="1">
    <location>
        <begin position="89"/>
        <end position="98"/>
    </location>
</feature>
<feature type="region of interest" description="Disordered" evidence="1">
    <location>
        <begin position="79"/>
        <end position="133"/>
    </location>
</feature>
<evidence type="ECO:0008006" key="4">
    <source>
        <dbReference type="Google" id="ProtNLM"/>
    </source>
</evidence>
<evidence type="ECO:0000313" key="3">
    <source>
        <dbReference type="Proteomes" id="UP001530400"/>
    </source>
</evidence>
<comment type="caution">
    <text evidence="2">The sequence shown here is derived from an EMBL/GenBank/DDBJ whole genome shotgun (WGS) entry which is preliminary data.</text>
</comment>
<accession>A0ABD3P482</accession>
<gene>
    <name evidence="2" type="ORF">ACHAWO_000794</name>
</gene>
<keyword evidence="3" id="KW-1185">Reference proteome</keyword>
<evidence type="ECO:0000313" key="2">
    <source>
        <dbReference type="EMBL" id="KAL3782221.1"/>
    </source>
</evidence>
<reference evidence="2 3" key="1">
    <citation type="submission" date="2024-10" db="EMBL/GenBank/DDBJ databases">
        <title>Updated reference genomes for cyclostephanoid diatoms.</title>
        <authorList>
            <person name="Roberts W.R."/>
            <person name="Alverson A.J."/>
        </authorList>
    </citation>
    <scope>NUCLEOTIDE SEQUENCE [LARGE SCALE GENOMIC DNA]</scope>
    <source>
        <strain evidence="2 3">AJA010-31</strain>
    </source>
</reference>
<dbReference type="AlphaFoldDB" id="A0ABD3P482"/>
<organism evidence="2 3">
    <name type="scientific">Cyclotella atomus</name>
    <dbReference type="NCBI Taxonomy" id="382360"/>
    <lineage>
        <taxon>Eukaryota</taxon>
        <taxon>Sar</taxon>
        <taxon>Stramenopiles</taxon>
        <taxon>Ochrophyta</taxon>
        <taxon>Bacillariophyta</taxon>
        <taxon>Coscinodiscophyceae</taxon>
        <taxon>Thalassiosirophycidae</taxon>
        <taxon>Stephanodiscales</taxon>
        <taxon>Stephanodiscaceae</taxon>
        <taxon>Cyclotella</taxon>
    </lineage>
</organism>